<dbReference type="EMBL" id="JBHRSM010000019">
    <property type="protein sequence ID" value="MFC3086676.1"/>
    <property type="molecule type" value="Genomic_DNA"/>
</dbReference>
<dbReference type="RefSeq" id="WP_197645822.1">
    <property type="nucleotide sequence ID" value="NZ_JAEACP010000015.1"/>
</dbReference>
<dbReference type="InterPro" id="IPR038694">
    <property type="entry name" value="DUF427_sf"/>
</dbReference>
<dbReference type="PANTHER" id="PTHR34310:SF9">
    <property type="entry name" value="BLR5716 PROTEIN"/>
    <property type="match status" value="1"/>
</dbReference>
<proteinExistence type="predicted"/>
<accession>A0ABV7DU87</accession>
<dbReference type="InterPro" id="IPR007361">
    <property type="entry name" value="DUF427"/>
</dbReference>
<evidence type="ECO:0000313" key="2">
    <source>
        <dbReference type="EMBL" id="MFC3086676.1"/>
    </source>
</evidence>
<name>A0ABV7DU87_9RHOB</name>
<organism evidence="2 3">
    <name type="scientific">Tabrizicola soli</name>
    <dbReference type="NCBI Taxonomy" id="2185115"/>
    <lineage>
        <taxon>Bacteria</taxon>
        <taxon>Pseudomonadati</taxon>
        <taxon>Pseudomonadota</taxon>
        <taxon>Alphaproteobacteria</taxon>
        <taxon>Rhodobacterales</taxon>
        <taxon>Paracoccaceae</taxon>
        <taxon>Tabrizicola</taxon>
    </lineage>
</organism>
<comment type="caution">
    <text evidence="2">The sequence shown here is derived from an EMBL/GenBank/DDBJ whole genome shotgun (WGS) entry which is preliminary data.</text>
</comment>
<dbReference type="PANTHER" id="PTHR34310">
    <property type="entry name" value="DUF427 DOMAIN PROTEIN (AFU_ORTHOLOGUE AFUA_3G02220)"/>
    <property type="match status" value="1"/>
</dbReference>
<reference evidence="3" key="1">
    <citation type="journal article" date="2019" name="Int. J. Syst. Evol. Microbiol.">
        <title>The Global Catalogue of Microorganisms (GCM) 10K type strain sequencing project: providing services to taxonomists for standard genome sequencing and annotation.</title>
        <authorList>
            <consortium name="The Broad Institute Genomics Platform"/>
            <consortium name="The Broad Institute Genome Sequencing Center for Infectious Disease"/>
            <person name="Wu L."/>
            <person name="Ma J."/>
        </authorList>
    </citation>
    <scope>NUCLEOTIDE SEQUENCE [LARGE SCALE GENOMIC DNA]</scope>
    <source>
        <strain evidence="3">KCTC 62102</strain>
    </source>
</reference>
<sequence length="112" mass="12048">MAHITIVPVEGQVTVSAGGAVLGRSARALELREAGHPPVVYVPREDMDMGILERSARVTTCPWKGEASYYSLRTPAGLMPDAVWSYEAPKPEVAAIAGHLAFYPDEVTVKRG</sequence>
<evidence type="ECO:0000313" key="3">
    <source>
        <dbReference type="Proteomes" id="UP001595445"/>
    </source>
</evidence>
<dbReference type="Gene3D" id="2.170.150.40">
    <property type="entry name" value="Domain of unknown function (DUF427)"/>
    <property type="match status" value="1"/>
</dbReference>
<dbReference type="Proteomes" id="UP001595445">
    <property type="component" value="Unassembled WGS sequence"/>
</dbReference>
<dbReference type="Pfam" id="PF04248">
    <property type="entry name" value="NTP_transf_9"/>
    <property type="match status" value="1"/>
</dbReference>
<protein>
    <submittedName>
        <fullName evidence="2">DUF427 domain-containing protein</fullName>
    </submittedName>
</protein>
<feature type="domain" description="DUF427" evidence="1">
    <location>
        <begin position="13"/>
        <end position="105"/>
    </location>
</feature>
<evidence type="ECO:0000259" key="1">
    <source>
        <dbReference type="Pfam" id="PF04248"/>
    </source>
</evidence>
<gene>
    <name evidence="2" type="ORF">ACFOD6_11525</name>
</gene>
<keyword evidence="3" id="KW-1185">Reference proteome</keyword>